<evidence type="ECO:0000313" key="1">
    <source>
        <dbReference type="EMBL" id="WUV43381.1"/>
    </source>
</evidence>
<dbReference type="EMBL" id="CP109441">
    <property type="protein sequence ID" value="WUV43381.1"/>
    <property type="molecule type" value="Genomic_DNA"/>
</dbReference>
<reference evidence="1" key="1">
    <citation type="submission" date="2022-10" db="EMBL/GenBank/DDBJ databases">
        <title>The complete genomes of actinobacterial strains from the NBC collection.</title>
        <authorList>
            <person name="Joergensen T.S."/>
            <person name="Alvarez Arevalo M."/>
            <person name="Sterndorff E.B."/>
            <person name="Faurdal D."/>
            <person name="Vuksanovic O."/>
            <person name="Mourched A.-S."/>
            <person name="Charusanti P."/>
            <person name="Shaw S."/>
            <person name="Blin K."/>
            <person name="Weber T."/>
        </authorList>
    </citation>
    <scope>NUCLEOTIDE SEQUENCE</scope>
    <source>
        <strain evidence="1">NBC_01482</strain>
    </source>
</reference>
<evidence type="ECO:0000313" key="2">
    <source>
        <dbReference type="Proteomes" id="UP001432062"/>
    </source>
</evidence>
<accession>A0ABZ1YK82</accession>
<gene>
    <name evidence="1" type="ORF">OG563_29655</name>
</gene>
<dbReference type="RefSeq" id="WP_327096576.1">
    <property type="nucleotide sequence ID" value="NZ_CP109149.1"/>
</dbReference>
<organism evidence="1 2">
    <name type="scientific">Nocardia vinacea</name>
    <dbReference type="NCBI Taxonomy" id="96468"/>
    <lineage>
        <taxon>Bacteria</taxon>
        <taxon>Bacillati</taxon>
        <taxon>Actinomycetota</taxon>
        <taxon>Actinomycetes</taxon>
        <taxon>Mycobacteriales</taxon>
        <taxon>Nocardiaceae</taxon>
        <taxon>Nocardia</taxon>
    </lineage>
</organism>
<keyword evidence="2" id="KW-1185">Reference proteome</keyword>
<sequence length="59" mass="6635">MVSASRMRRGAILRATAEGTRPLVRLRWQYIHSSIKVSFATGDSGPVRWFSKKSTLSLI</sequence>
<dbReference type="Proteomes" id="UP001432062">
    <property type="component" value="Chromosome"/>
</dbReference>
<protein>
    <submittedName>
        <fullName evidence="1">Uncharacterized protein</fullName>
    </submittedName>
</protein>
<name>A0ABZ1YK82_9NOCA</name>
<proteinExistence type="predicted"/>